<feature type="non-terminal residue" evidence="11">
    <location>
        <position position="619"/>
    </location>
</feature>
<accession>A0ABQ5K5L1</accession>
<dbReference type="Proteomes" id="UP001057375">
    <property type="component" value="Unassembled WGS sequence"/>
</dbReference>
<evidence type="ECO:0000313" key="12">
    <source>
        <dbReference type="Proteomes" id="UP001057375"/>
    </source>
</evidence>
<keyword evidence="7" id="KW-0479">Metal-binding</keyword>
<keyword evidence="5" id="KW-0963">Cytoplasm</keyword>
<keyword evidence="6" id="KW-0966">Cell projection</keyword>
<dbReference type="InterPro" id="IPR013087">
    <property type="entry name" value="Znf_C2H2_type"/>
</dbReference>
<feature type="coiled-coil region" evidence="8">
    <location>
        <begin position="77"/>
        <end position="104"/>
    </location>
</feature>
<evidence type="ECO:0000256" key="6">
    <source>
        <dbReference type="ARBA" id="ARBA00023273"/>
    </source>
</evidence>
<feature type="region of interest" description="Disordered" evidence="9">
    <location>
        <begin position="425"/>
        <end position="446"/>
    </location>
</feature>
<keyword evidence="7" id="KW-0863">Zinc-finger</keyword>
<evidence type="ECO:0000256" key="2">
    <source>
        <dbReference type="ARBA" id="ARBA00004120"/>
    </source>
</evidence>
<dbReference type="InterPro" id="IPR032714">
    <property type="entry name" value="DZIP1_N"/>
</dbReference>
<feature type="domain" description="C2H2-type" evidence="10">
    <location>
        <begin position="138"/>
        <end position="163"/>
    </location>
</feature>
<keyword evidence="5" id="KW-0206">Cytoskeleton</keyword>
<dbReference type="PROSITE" id="PS50157">
    <property type="entry name" value="ZINC_FINGER_C2H2_2"/>
    <property type="match status" value="1"/>
</dbReference>
<feature type="compositionally biased region" description="Basic and acidic residues" evidence="9">
    <location>
        <begin position="576"/>
        <end position="598"/>
    </location>
</feature>
<dbReference type="PANTHER" id="PTHR21502:SF3">
    <property type="entry name" value="CILIUM ASSEMBLY PROTEIN DZIP1L"/>
    <property type="match status" value="1"/>
</dbReference>
<keyword evidence="12" id="KW-1185">Reference proteome</keyword>
<evidence type="ECO:0000256" key="5">
    <source>
        <dbReference type="ARBA" id="ARBA00023212"/>
    </source>
</evidence>
<evidence type="ECO:0000256" key="4">
    <source>
        <dbReference type="ARBA" id="ARBA00023054"/>
    </source>
</evidence>
<comment type="caution">
    <text evidence="11">The sequence shown here is derived from an EMBL/GenBank/DDBJ whole genome shotgun (WGS) entry which is preliminary data.</text>
</comment>
<sequence>MSDKIFTFQVGTEALDWKAIAGVDISKIIATTDMDKLSTLIQTIAFGDPGRTIDSYDSLLKVFQLSQLSMQYLLFVQDFLREERNRAIQEKEKEKDKRSDIKKDSASSIKKYNHLKDKYEALKELHRKDFLKQFPDPFTCGLCQKSFGLYESFVDHYARRHPGVPVPPKPSISNEKDDQIAILLTEISSLKEILAKERERREAETADYFREKEEMFGKTVQYEKKIKELEDIIANLKALLDVLNKEKEETAKEIEIQRKRLDHATQPVPTPKIEIEVEKEPEEKHLDEESSSIIDFSTRRIKPGFGRVLEEDCDDLFDFFMKKKVEFMERGLWEANRQYIIDKMNKMCERCGVDPNSKYLSDKSAIKAHDKLREIVVTRPHNPFHWKRSRVLKGFLRDKVKVEAIERYRGLPMTLEGIVGPNEYKKQRQQEMTEERRADRRERRRRVEETKKLMEQGFSISSVFEGIIDTEDEVREAFNFLMSDTTDSCHDDYAQATQNQYTLKQGLYTALSEEAKKKFGISLEQPKKPLPPNPKRSFALPDSSSEEEQERQGRSPSSSPSVIVSSHREEEEEEKREDSSLLMEGKELNVESSSELHHVVNHTQLTSGTLHSAARTSSR</sequence>
<dbReference type="PANTHER" id="PTHR21502">
    <property type="entry name" value="ZINC FINGER PROTEIN DZIP1"/>
    <property type="match status" value="1"/>
</dbReference>
<name>A0ABQ5K5L1_9EUKA</name>
<proteinExistence type="inferred from homology"/>
<evidence type="ECO:0000256" key="3">
    <source>
        <dbReference type="ARBA" id="ARBA00009131"/>
    </source>
</evidence>
<feature type="compositionally biased region" description="Polar residues" evidence="9">
    <location>
        <begin position="601"/>
        <end position="619"/>
    </location>
</feature>
<evidence type="ECO:0000313" key="11">
    <source>
        <dbReference type="EMBL" id="GKT27866.1"/>
    </source>
</evidence>
<feature type="region of interest" description="Disordered" evidence="9">
    <location>
        <begin position="522"/>
        <end position="619"/>
    </location>
</feature>
<comment type="subcellular location">
    <subcellularLocation>
        <location evidence="2">Cytoplasm</location>
        <location evidence="2">Cytoskeleton</location>
        <location evidence="2">Cilium basal body</location>
    </subcellularLocation>
    <subcellularLocation>
        <location evidence="1">Cytoplasm</location>
        <location evidence="1">Cytoskeleton</location>
        <location evidence="1">Microtubule organizing center</location>
        <location evidence="1">Centrosome</location>
        <location evidence="1">Centriole</location>
    </subcellularLocation>
</comment>
<comment type="similarity">
    <text evidence="3">Belongs to the DZIP C2H2-type zinc-finger protein family.</text>
</comment>
<evidence type="ECO:0000259" key="10">
    <source>
        <dbReference type="PROSITE" id="PS50157"/>
    </source>
</evidence>
<feature type="coiled-coil region" evidence="8">
    <location>
        <begin position="180"/>
        <end position="264"/>
    </location>
</feature>
<dbReference type="PROSITE" id="PS00028">
    <property type="entry name" value="ZINC_FINGER_C2H2_1"/>
    <property type="match status" value="1"/>
</dbReference>
<feature type="compositionally biased region" description="Low complexity" evidence="9">
    <location>
        <begin position="554"/>
        <end position="565"/>
    </location>
</feature>
<protein>
    <recommendedName>
        <fullName evidence="10">C2H2-type domain-containing protein</fullName>
    </recommendedName>
</protein>
<gene>
    <name evidence="11" type="ORF">ADUPG1_000242</name>
</gene>
<evidence type="ECO:0000256" key="7">
    <source>
        <dbReference type="PROSITE-ProRule" id="PRU00042"/>
    </source>
</evidence>
<keyword evidence="4 8" id="KW-0175">Coiled coil</keyword>
<dbReference type="Pfam" id="PF13815">
    <property type="entry name" value="Dzip-like_N"/>
    <property type="match status" value="1"/>
</dbReference>
<evidence type="ECO:0000256" key="1">
    <source>
        <dbReference type="ARBA" id="ARBA00004114"/>
    </source>
</evidence>
<evidence type="ECO:0000256" key="9">
    <source>
        <dbReference type="SAM" id="MobiDB-lite"/>
    </source>
</evidence>
<keyword evidence="7" id="KW-0862">Zinc</keyword>
<reference evidence="11" key="1">
    <citation type="submission" date="2022-03" db="EMBL/GenBank/DDBJ databases">
        <title>Draft genome sequence of Aduncisulcus paluster, a free-living microaerophilic Fornicata.</title>
        <authorList>
            <person name="Yuyama I."/>
            <person name="Kume K."/>
            <person name="Tamura T."/>
            <person name="Inagaki Y."/>
            <person name="Hashimoto T."/>
        </authorList>
    </citation>
    <scope>NUCLEOTIDE SEQUENCE</scope>
    <source>
        <strain evidence="11">NY0171</strain>
    </source>
</reference>
<evidence type="ECO:0000256" key="8">
    <source>
        <dbReference type="SAM" id="Coils"/>
    </source>
</evidence>
<dbReference type="EMBL" id="BQXS01000081">
    <property type="protein sequence ID" value="GKT27866.1"/>
    <property type="molecule type" value="Genomic_DNA"/>
</dbReference>
<organism evidence="11 12">
    <name type="scientific">Aduncisulcus paluster</name>
    <dbReference type="NCBI Taxonomy" id="2918883"/>
    <lineage>
        <taxon>Eukaryota</taxon>
        <taxon>Metamonada</taxon>
        <taxon>Carpediemonas-like organisms</taxon>
        <taxon>Aduncisulcus</taxon>
    </lineage>
</organism>
<dbReference type="InterPro" id="IPR051241">
    <property type="entry name" value="DZIP_RILPL"/>
</dbReference>